<dbReference type="KEGG" id="omr:OXIME_001108"/>
<dbReference type="SUPFAM" id="SSF53448">
    <property type="entry name" value="Nucleotide-diphospho-sugar transferases"/>
    <property type="match status" value="1"/>
</dbReference>
<dbReference type="EC" id="2.4.-.-" evidence="2"/>
<keyword evidence="3" id="KW-1185">Reference proteome</keyword>
<evidence type="ECO:0000313" key="2">
    <source>
        <dbReference type="EMBL" id="WYY00531.1"/>
    </source>
</evidence>
<feature type="domain" description="Glycosyltransferase 2-like" evidence="1">
    <location>
        <begin position="49"/>
        <end position="136"/>
    </location>
</feature>
<dbReference type="Pfam" id="PF00535">
    <property type="entry name" value="Glycos_transf_2"/>
    <property type="match status" value="1"/>
</dbReference>
<evidence type="ECO:0000313" key="3">
    <source>
        <dbReference type="Proteomes" id="UP001451606"/>
    </source>
</evidence>
<dbReference type="GO" id="GO:0016757">
    <property type="term" value="F:glycosyltransferase activity"/>
    <property type="evidence" value="ECO:0007669"/>
    <property type="project" value="UniProtKB-KW"/>
</dbReference>
<dbReference type="InterPro" id="IPR029044">
    <property type="entry name" value="Nucleotide-diphossugar_trans"/>
</dbReference>
<dbReference type="Gene3D" id="3.90.550.10">
    <property type="entry name" value="Spore Coat Polysaccharide Biosynthesis Protein SpsA, Chain A"/>
    <property type="match status" value="1"/>
</dbReference>
<keyword evidence="2" id="KW-0808">Transferase</keyword>
<evidence type="ECO:0000259" key="1">
    <source>
        <dbReference type="Pfam" id="PF00535"/>
    </source>
</evidence>
<proteinExistence type="predicted"/>
<gene>
    <name evidence="2" type="ORF">OXIME_001108</name>
</gene>
<organism evidence="2 3">
    <name type="scientific">Oxyplasma meridianum</name>
    <dbReference type="NCBI Taxonomy" id="3073602"/>
    <lineage>
        <taxon>Archaea</taxon>
        <taxon>Methanobacteriati</taxon>
        <taxon>Thermoplasmatota</taxon>
        <taxon>Thermoplasmata</taxon>
        <taxon>Thermoplasmatales</taxon>
        <taxon>Thermoplasmataceae</taxon>
        <taxon>Oxyplasma</taxon>
    </lineage>
</organism>
<protein>
    <submittedName>
        <fullName evidence="2">Glycosyltransferase</fullName>
        <ecNumber evidence="2">2.4.-.-</ecNumber>
    </submittedName>
</protein>
<name>A0AAX4NIF7_9ARCH</name>
<dbReference type="EMBL" id="CP133772">
    <property type="protein sequence ID" value="WYY00531.1"/>
    <property type="molecule type" value="Genomic_DNA"/>
</dbReference>
<dbReference type="InterPro" id="IPR001173">
    <property type="entry name" value="Glyco_trans_2-like"/>
</dbReference>
<accession>A0AAX4NIF7</accession>
<dbReference type="Proteomes" id="UP001451606">
    <property type="component" value="Chromosome"/>
</dbReference>
<dbReference type="RefSeq" id="WP_393970866.1">
    <property type="nucleotide sequence ID" value="NZ_CP133772.1"/>
</dbReference>
<keyword evidence="2" id="KW-0328">Glycosyltransferase</keyword>
<dbReference type="AlphaFoldDB" id="A0AAX4NIF7"/>
<sequence>MPSSAIVFSYDSQSDVEYYIKNFEKMGLESMIICTEGDMDLSRVENLIQGKSVELVFNRERLGKSAAYNNAMKLASSDIVFLISGDVRFDPHEINIMEESMKDDEIIIPRVVPFETGSRAGRIASFMWNLRDTCLDSDDWGYPKSGGEFQALPSKCLVIIPNVINDDEYICLNAHSNGMRVVYRRDLVVRNWVPETFRELLIQRVRINYGHLEMKKYFEKSASLSLNFIRNIRKSFRIMKKHFLRYPEDIRYILPAFALELTSIVYAYFDLKRSRNHLLWRMVSTSHDPGNSPDLNSSFFSRP</sequence>
<reference evidence="2 3" key="1">
    <citation type="submission" date="2023-09" db="EMBL/GenBank/DDBJ databases">
        <authorList>
            <person name="Golyshina O.V."/>
            <person name="Lunev E.A."/>
            <person name="Bargiela R."/>
            <person name="Gaines M.C."/>
            <person name="Daum B."/>
            <person name="Bale N.J."/>
            <person name="Koenen M."/>
            <person name="Sinninghe Damst J.S."/>
            <person name="Yakimov M."/>
            <person name="Golyshin P.N."/>
        </authorList>
    </citation>
    <scope>NUCLEOTIDE SEQUENCE [LARGE SCALE GENOMIC DNA]</scope>
    <source>
        <strain evidence="2 3">M1</strain>
    </source>
</reference>
<dbReference type="GeneID" id="95967845"/>